<evidence type="ECO:0000256" key="5">
    <source>
        <dbReference type="ARBA" id="ARBA00022737"/>
    </source>
</evidence>
<dbReference type="SMART" id="SM00282">
    <property type="entry name" value="LamG"/>
    <property type="match status" value="3"/>
</dbReference>
<dbReference type="GO" id="GO:0007411">
    <property type="term" value="P:axon guidance"/>
    <property type="evidence" value="ECO:0007669"/>
    <property type="project" value="TreeGrafter"/>
</dbReference>
<dbReference type="InterPro" id="IPR001791">
    <property type="entry name" value="Laminin_G"/>
</dbReference>
<dbReference type="PROSITE" id="PS50025">
    <property type="entry name" value="LAM_G_DOMAIN"/>
    <property type="match status" value="3"/>
</dbReference>
<feature type="disulfide bond" evidence="8">
    <location>
        <begin position="105"/>
        <end position="114"/>
    </location>
</feature>
<feature type="domain" description="EGF-like" evidence="11">
    <location>
        <begin position="1608"/>
        <end position="1643"/>
    </location>
</feature>
<dbReference type="Pfam" id="PF02210">
    <property type="entry name" value="Laminin_G_2"/>
    <property type="match status" value="2"/>
</dbReference>
<keyword evidence="9" id="KW-1133">Transmembrane helix</keyword>
<feature type="domain" description="EGF-like" evidence="11">
    <location>
        <begin position="143"/>
        <end position="179"/>
    </location>
</feature>
<dbReference type="GO" id="GO:0005886">
    <property type="term" value="C:plasma membrane"/>
    <property type="evidence" value="ECO:0007669"/>
    <property type="project" value="TreeGrafter"/>
</dbReference>
<feature type="disulfide bond" evidence="8">
    <location>
        <begin position="1422"/>
        <end position="1432"/>
    </location>
</feature>
<dbReference type="GO" id="GO:0030097">
    <property type="term" value="P:hemopoiesis"/>
    <property type="evidence" value="ECO:0007669"/>
    <property type="project" value="UniProtKB-ARBA"/>
</dbReference>
<feature type="domain" description="EGF-like" evidence="11">
    <location>
        <begin position="1306"/>
        <end position="1342"/>
    </location>
</feature>
<dbReference type="PANTHER" id="PTHR45836:SF23">
    <property type="entry name" value="NEUROGENIC LOCUS NOTCH HOMOLOG PROTEIN 1"/>
    <property type="match status" value="1"/>
</dbReference>
<sequence length="1827" mass="202828">MKVYIATKLSDSDTKEQVMIGPSQAIFIITAVQNWYSFLTLRHCESNVCLNGGTCKVNDQDRTFQCLCPVGFEGLLCESEKVCSLKCHNNEVCIFTDVGKPKCNCSEEFSGELCEVGSIDCQVQGCSTGERCMLVEGGRWRCMHDACIPNPCQHNASCTLVKDTFKCACTSGFEGTLCENDIDECMTTPCKNDAVCVNSLGSFICLCKDGFRGTVCEESTLCDPNPCFNNGICSIVDGLYHCNCQPGFTSDRCQEQIEEECNCKSDKQICINGICKCPDGFMGKDCDQPLSWSCIRNESCENGGTCLEATGGCLCPPAFTGIRCEHTLECIVDRYPLNFFYFYNCIDTVKQTSINFQQTILAYTAIVYGLQMELPVIVKMVLKENIVRGILRNSTHAYEGICVVKGGSAVCICPEENSGEFCENTDICKTMPCLNGGKCFTNFTNTSGFKCICDERFSGTRCESIVQGMECVPECVAGESCEQRNGTFVCIKYAFVTPLGQDPSVISKLRLINSSQFTEQVALGTMLRNDRMIRSSRCIDRSRPFIDIECQNLFCTQHQICRNEATSAGTITSCGCAPGLIGTNCTINTAVTFHNTSFFLYQSPNSIIGLQQSDYTLKVTFRTTVDDTHILSTEDILSQIQFALNVRRGYLYGNFTGFVYRKLLPFTVNDDHWYTILFSNTNKTVSLEIREGDFVLSRLKMKERRNMGIYWTRIGKGRADGFRGCVRDLFINGEFTDMLKSANVFGVIEGCQHSKLCSPNPCQNDGTCIDQWDEFRCECKKPFLPPYCIQQTDEVTFGHHNLKSRLELDIEQNLEDIKLDTDIDFLMRTNKPNGTLLYLGEKSDEDIGTFIALQILNGSLNIRTRLGGKKVFSRNISDKIDDNKVHLISLVRDRNNFTITIDDGVTSTKFDIENRFDHPLLADTLILGSSEDLPTDAFSNNDYFKGTLQDLRINNRVVPLTTLPTNIEVQQFGIEIEKDNIQQGTVSDDICTLLKPCVNGECSNTFNDFECICENSWIGKRCNERDHCALLSCGANMTCTNYDGGSSPATFISTSFAKFKLENGGVTMDISKPLQISFMLRTRSLSGQIIYLKTPTSFLSLSLEDGLLVYEALINDNMKKQRTNLVVNDGAVRSVDINQNGLYIDGKLNANNLSLPLSVNTFDFNDNLTLVIGQRNDQLPSFDGCLENIQIGIAPPISFFVDSRAGNLLENTMHFKLMKLRNIIDNLCYADDLCGLVNPCKNDAVCRDLWNKRVCECQPGFTGTFCETRINRCENHICKFGACISGIDEYSCVCLPGYDGQFCDEEMNLCKLSPCLNGGNCTTAKGKYNCYCPPHFVGSRCQVLKSSKCLPSPCENGANCTDTFKCDCPPGFDGILCDIQKDICQSNPCKNGATCLPKDGDFKCICTNGYEGRICEKMKDYCSTSPCVHGECITVTDNFLCNCESGWNGEHCDIDINECIRFPCEHDGNCTNTPGSYNCSCDSYHLGDHCEVVGSCVERPCGDNGDCIQQTSNTHSCVCRRGYTGDACDILIDYCSPNPCENGATCQRFIGGFSCSCLAGFAGETCSLDIDDCISEVCRNGGHCMDRINGYECDCEGTGYRGTHCTEDINECELGVCVYGRCTNLIGSYNCICDIGYIGKRCTVEDPCIPDSLNRTRHDCVHGACVHPAVIMKNDMEVANYECECEFGYGGEYCIHLVEKSRSVSLGYIVGPMLALIIALLIIGFVLLAVVMIHGRRATQGTYSPSHHESSISRMPKFQNGDINNEFINTDMHEIQKVFVNGTFYLNFFPVQKVQHEDLKFKNKPQGLTHCIGALFEPFYCAANDKL</sequence>
<dbReference type="FunFam" id="2.10.25.10:FF:000173">
    <property type="entry name" value="Neurogenic locus notch protein 2"/>
    <property type="match status" value="1"/>
</dbReference>
<feature type="disulfide bond" evidence="8">
    <location>
        <begin position="1406"/>
        <end position="1415"/>
    </location>
</feature>
<dbReference type="GO" id="GO:0035282">
    <property type="term" value="P:segmentation"/>
    <property type="evidence" value="ECO:0007669"/>
    <property type="project" value="UniProtKB-ARBA"/>
</dbReference>
<dbReference type="CDD" id="cd00110">
    <property type="entry name" value="LamG"/>
    <property type="match status" value="3"/>
</dbReference>
<keyword evidence="5" id="KW-0677">Repeat</keyword>
<dbReference type="SMART" id="SM00181">
    <property type="entry name" value="EGF"/>
    <property type="match status" value="23"/>
</dbReference>
<dbReference type="GO" id="GO:0005576">
    <property type="term" value="C:extracellular region"/>
    <property type="evidence" value="ECO:0007669"/>
    <property type="project" value="UniProtKB-SubCell"/>
</dbReference>
<feature type="disulfide bond" evidence="8">
    <location>
        <begin position="244"/>
        <end position="253"/>
    </location>
</feature>
<feature type="disulfide bond" evidence="8">
    <location>
        <begin position="1368"/>
        <end position="1377"/>
    </location>
</feature>
<feature type="domain" description="EGF-like" evidence="11">
    <location>
        <begin position="181"/>
        <end position="217"/>
    </location>
</feature>
<feature type="transmembrane region" description="Helical" evidence="9">
    <location>
        <begin position="1706"/>
        <end position="1733"/>
    </location>
</feature>
<feature type="disulfide bond" evidence="8">
    <location>
        <begin position="169"/>
        <end position="178"/>
    </location>
</feature>
<feature type="domain" description="EGF-like" evidence="11">
    <location>
        <begin position="1492"/>
        <end position="1529"/>
    </location>
</feature>
<evidence type="ECO:0000256" key="4">
    <source>
        <dbReference type="ARBA" id="ARBA00022729"/>
    </source>
</evidence>
<evidence type="ECO:0000259" key="10">
    <source>
        <dbReference type="PROSITE" id="PS50025"/>
    </source>
</evidence>
<dbReference type="GO" id="GO:0043235">
    <property type="term" value="C:receptor complex"/>
    <property type="evidence" value="ECO:0007669"/>
    <property type="project" value="TreeGrafter"/>
</dbReference>
<feature type="domain" description="EGF-like" evidence="11">
    <location>
        <begin position="1656"/>
        <end position="1695"/>
    </location>
</feature>
<feature type="domain" description="EGF-like" evidence="11">
    <location>
        <begin position="1569"/>
        <end position="1606"/>
    </location>
</feature>
<feature type="domain" description="EGF-like" evidence="11">
    <location>
        <begin position="40"/>
        <end position="78"/>
    </location>
</feature>
<evidence type="ECO:0000313" key="12">
    <source>
        <dbReference type="WBParaSite" id="maker-PairedContig_1993-snap-gene-0.14-mRNA-1"/>
    </source>
</evidence>
<feature type="disulfide bond" evidence="8">
    <location>
        <begin position="68"/>
        <end position="77"/>
    </location>
</feature>
<feature type="domain" description="EGF-like" evidence="11">
    <location>
        <begin position="1269"/>
        <end position="1304"/>
    </location>
</feature>
<dbReference type="InterPro" id="IPR051355">
    <property type="entry name" value="Notch/Slit_guidance"/>
</dbReference>
<feature type="disulfide bond" evidence="8">
    <location>
        <begin position="453"/>
        <end position="462"/>
    </location>
</feature>
<evidence type="ECO:0000259" key="11">
    <source>
        <dbReference type="PROSITE" id="PS50026"/>
    </source>
</evidence>
<dbReference type="FunFam" id="2.10.25.10:FF:000053">
    <property type="entry name" value="Slit guidance ligand 2"/>
    <property type="match status" value="1"/>
</dbReference>
<keyword evidence="2" id="KW-0964">Secreted</keyword>
<evidence type="ECO:0000256" key="3">
    <source>
        <dbReference type="ARBA" id="ARBA00022536"/>
    </source>
</evidence>
<feature type="domain" description="Laminin G" evidence="10">
    <location>
        <begin position="795"/>
        <end position="991"/>
    </location>
</feature>
<accession>A0A1I8EGP7</accession>
<keyword evidence="9" id="KW-0472">Membrane</keyword>
<dbReference type="PANTHER" id="PTHR45836">
    <property type="entry name" value="SLIT HOMOLOG"/>
    <property type="match status" value="1"/>
</dbReference>
<evidence type="ECO:0000256" key="9">
    <source>
        <dbReference type="SAM" id="Phobius"/>
    </source>
</evidence>
<keyword evidence="3 8" id="KW-0245">EGF-like domain</keyword>
<dbReference type="InterPro" id="IPR000152">
    <property type="entry name" value="EGF-type_Asp/Asn_hydroxyl_site"/>
</dbReference>
<dbReference type="GO" id="GO:0048863">
    <property type="term" value="P:stem cell differentiation"/>
    <property type="evidence" value="ECO:0007669"/>
    <property type="project" value="UniProtKB-ARBA"/>
</dbReference>
<dbReference type="PROSITE" id="PS01186">
    <property type="entry name" value="EGF_2"/>
    <property type="match status" value="14"/>
</dbReference>
<dbReference type="Pfam" id="PF12661">
    <property type="entry name" value="hEGF"/>
    <property type="match status" value="3"/>
</dbReference>
<feature type="disulfide bond" evidence="8">
    <location>
        <begin position="1519"/>
        <end position="1528"/>
    </location>
</feature>
<dbReference type="FunFam" id="2.10.25.10:FF:000095">
    <property type="entry name" value="Notch, isoform B"/>
    <property type="match status" value="1"/>
</dbReference>
<organism evidence="12">
    <name type="scientific">Wuchereria bancrofti</name>
    <dbReference type="NCBI Taxonomy" id="6293"/>
    <lineage>
        <taxon>Eukaryota</taxon>
        <taxon>Metazoa</taxon>
        <taxon>Ecdysozoa</taxon>
        <taxon>Nematoda</taxon>
        <taxon>Chromadorea</taxon>
        <taxon>Rhabditida</taxon>
        <taxon>Spirurina</taxon>
        <taxon>Spiruromorpha</taxon>
        <taxon>Filarioidea</taxon>
        <taxon>Onchocercidae</taxon>
        <taxon>Wuchereria</taxon>
    </lineage>
</organism>
<protein>
    <recommendedName>
        <fullName evidence="13">EGF-like domain-containing protein</fullName>
    </recommendedName>
</protein>
<feature type="domain" description="EGF-like" evidence="11">
    <location>
        <begin position="753"/>
        <end position="789"/>
    </location>
</feature>
<dbReference type="InterPro" id="IPR018097">
    <property type="entry name" value="EGF_Ca-bd_CS"/>
</dbReference>
<reference evidence="12" key="1">
    <citation type="submission" date="2016-11" db="UniProtKB">
        <authorList>
            <consortium name="WormBaseParasite"/>
        </authorList>
    </citation>
    <scope>IDENTIFICATION</scope>
    <source>
        <strain evidence="12">pt0022</strain>
    </source>
</reference>
<feature type="disulfide bond" evidence="8">
    <location>
        <begin position="1612"/>
        <end position="1622"/>
    </location>
</feature>
<feature type="disulfide bond" evidence="8">
    <location>
        <begin position="315"/>
        <end position="324"/>
    </location>
</feature>
<dbReference type="InterPro" id="IPR000742">
    <property type="entry name" value="EGF"/>
</dbReference>
<feature type="disulfide bond" evidence="8">
    <location>
        <begin position="1257"/>
        <end position="1266"/>
    </location>
</feature>
<dbReference type="GO" id="GO:0019904">
    <property type="term" value="F:protein domain specific binding"/>
    <property type="evidence" value="ECO:0007669"/>
    <property type="project" value="UniProtKB-ARBA"/>
</dbReference>
<feature type="disulfide bond" evidence="8">
    <location>
        <begin position="1294"/>
        <end position="1303"/>
    </location>
</feature>
<feature type="domain" description="EGF-like" evidence="11">
    <location>
        <begin position="1531"/>
        <end position="1567"/>
    </location>
</feature>
<feature type="disulfide bond" evidence="8">
    <location>
        <begin position="1273"/>
        <end position="1283"/>
    </location>
</feature>
<feature type="disulfide bond" evidence="8">
    <location>
        <begin position="1013"/>
        <end position="1022"/>
    </location>
</feature>
<feature type="domain" description="EGF-like" evidence="11">
    <location>
        <begin position="424"/>
        <end position="463"/>
    </location>
</feature>
<name>A0A1I8EGP7_WUCBA</name>
<feature type="disulfide bond" evidence="8">
    <location>
        <begin position="207"/>
        <end position="216"/>
    </location>
</feature>
<dbReference type="GO" id="GO:0048732">
    <property type="term" value="P:gland development"/>
    <property type="evidence" value="ECO:0007669"/>
    <property type="project" value="UniProtKB-ARBA"/>
</dbReference>
<dbReference type="InterPro" id="IPR013032">
    <property type="entry name" value="EGF-like_CS"/>
</dbReference>
<dbReference type="PROSITE" id="PS00022">
    <property type="entry name" value="EGF_1"/>
    <property type="match status" value="19"/>
</dbReference>
<feature type="domain" description="EGF-like" evidence="11">
    <location>
        <begin position="79"/>
        <end position="115"/>
    </location>
</feature>
<feature type="disulfide bond" evidence="8">
    <location>
        <begin position="1633"/>
        <end position="1642"/>
    </location>
</feature>
<keyword evidence="7" id="KW-0325">Glycoprotein</keyword>
<feature type="disulfide bond" evidence="8">
    <location>
        <begin position="1557"/>
        <end position="1566"/>
    </location>
</feature>
<feature type="disulfide bond" evidence="8">
    <location>
        <begin position="83"/>
        <end position="93"/>
    </location>
</feature>
<dbReference type="SUPFAM" id="SSF57196">
    <property type="entry name" value="EGF/Laminin"/>
    <property type="match status" value="17"/>
</dbReference>
<feature type="disulfide bond" evidence="8">
    <location>
        <begin position="1332"/>
        <end position="1341"/>
    </location>
</feature>
<dbReference type="GO" id="GO:0048646">
    <property type="term" value="P:anatomical structure formation involved in morphogenesis"/>
    <property type="evidence" value="ECO:0007669"/>
    <property type="project" value="UniProtKB-ARBA"/>
</dbReference>
<comment type="subcellular location">
    <subcellularLocation>
        <location evidence="1">Secreted</location>
    </subcellularLocation>
</comment>
<dbReference type="FunFam" id="2.10.25.10:FF:000472">
    <property type="entry name" value="Uncharacterized protein, isoform A"/>
    <property type="match status" value="1"/>
</dbReference>
<feature type="domain" description="Laminin G" evidence="10">
    <location>
        <begin position="1048"/>
        <end position="1228"/>
    </location>
</feature>
<dbReference type="Pfam" id="PF07645">
    <property type="entry name" value="EGF_CA"/>
    <property type="match status" value="3"/>
</dbReference>
<dbReference type="GO" id="GO:0007219">
    <property type="term" value="P:Notch signaling pathway"/>
    <property type="evidence" value="ECO:0007669"/>
    <property type="project" value="TreeGrafter"/>
</dbReference>
<dbReference type="InterPro" id="IPR013320">
    <property type="entry name" value="ConA-like_dom_sf"/>
</dbReference>
<evidence type="ECO:0000256" key="2">
    <source>
        <dbReference type="ARBA" id="ARBA00022525"/>
    </source>
</evidence>
<evidence type="ECO:0000256" key="7">
    <source>
        <dbReference type="ARBA" id="ARBA00023180"/>
    </source>
</evidence>
<evidence type="ECO:0008006" key="13">
    <source>
        <dbReference type="Google" id="ProtNLM"/>
    </source>
</evidence>
<feature type="domain" description="EGF-like" evidence="11">
    <location>
        <begin position="290"/>
        <end position="325"/>
    </location>
</feature>
<feature type="domain" description="EGF-like" evidence="11">
    <location>
        <begin position="987"/>
        <end position="1023"/>
    </location>
</feature>
<dbReference type="SMART" id="SM00179">
    <property type="entry name" value="EGF_CA"/>
    <property type="match status" value="18"/>
</dbReference>
<dbReference type="InterPro" id="IPR049883">
    <property type="entry name" value="NOTCH1_EGF-like"/>
</dbReference>
<dbReference type="GO" id="GO:0005509">
    <property type="term" value="F:calcium ion binding"/>
    <property type="evidence" value="ECO:0007669"/>
    <property type="project" value="InterPro"/>
</dbReference>
<feature type="domain" description="EGF-like" evidence="11">
    <location>
        <begin position="218"/>
        <end position="254"/>
    </location>
</feature>
<dbReference type="SUPFAM" id="SSF49899">
    <property type="entry name" value="Concanavalin A-like lectins/glucanases"/>
    <property type="match status" value="3"/>
</dbReference>
<dbReference type="STRING" id="6293.A0A1I8EGP7"/>
<dbReference type="GO" id="GO:0009986">
    <property type="term" value="C:cell surface"/>
    <property type="evidence" value="ECO:0007669"/>
    <property type="project" value="TreeGrafter"/>
</dbReference>
<feature type="domain" description="EGF-like" evidence="11">
    <location>
        <begin position="1230"/>
        <end position="1267"/>
    </location>
</feature>
<dbReference type="WBParaSite" id="maker-PairedContig_1993-snap-gene-0.14-mRNA-1">
    <property type="protein sequence ID" value="maker-PairedContig_1993-snap-gene-0.14-mRNA-1"/>
    <property type="gene ID" value="maker-PairedContig_1993-snap-gene-0.14"/>
</dbReference>
<keyword evidence="9" id="KW-0812">Transmembrane</keyword>
<feature type="disulfide bond" evidence="8">
    <location>
        <begin position="1685"/>
        <end position="1694"/>
    </location>
</feature>
<dbReference type="Gene3D" id="2.10.25.10">
    <property type="entry name" value="Laminin"/>
    <property type="match status" value="20"/>
</dbReference>
<dbReference type="Gene3D" id="2.60.120.200">
    <property type="match status" value="3"/>
</dbReference>
<feature type="disulfide bond" evidence="8">
    <location>
        <begin position="49"/>
        <end position="66"/>
    </location>
</feature>
<evidence type="ECO:0000256" key="8">
    <source>
        <dbReference type="PROSITE-ProRule" id="PRU00076"/>
    </source>
</evidence>
<feature type="disulfide bond" evidence="8">
    <location>
        <begin position="779"/>
        <end position="788"/>
    </location>
</feature>
<feature type="domain" description="EGF-like" evidence="11">
    <location>
        <begin position="1455"/>
        <end position="1491"/>
    </location>
</feature>
<feature type="domain" description="Laminin G" evidence="10">
    <location>
        <begin position="588"/>
        <end position="751"/>
    </location>
</feature>
<dbReference type="PROSITE" id="PS50026">
    <property type="entry name" value="EGF_3"/>
    <property type="match status" value="21"/>
</dbReference>
<comment type="caution">
    <text evidence="8">Lacks conserved residue(s) required for the propagation of feature annotation.</text>
</comment>
<feature type="disulfide bond" evidence="8">
    <location>
        <begin position="1443"/>
        <end position="1452"/>
    </location>
</feature>
<dbReference type="CDD" id="cd00054">
    <property type="entry name" value="EGF_CA"/>
    <property type="match status" value="11"/>
</dbReference>
<keyword evidence="4" id="KW-0732">Signal</keyword>
<feature type="disulfide bond" evidence="8">
    <location>
        <begin position="1481"/>
        <end position="1490"/>
    </location>
</feature>
<proteinExistence type="predicted"/>
<dbReference type="Pfam" id="PF00008">
    <property type="entry name" value="EGF"/>
    <property type="match status" value="8"/>
</dbReference>
<evidence type="ECO:0000256" key="1">
    <source>
        <dbReference type="ARBA" id="ARBA00004613"/>
    </source>
</evidence>
<dbReference type="PROSITE" id="PS00010">
    <property type="entry name" value="ASX_HYDROXYL"/>
    <property type="match status" value="6"/>
</dbReference>
<evidence type="ECO:0000256" key="6">
    <source>
        <dbReference type="ARBA" id="ARBA00023157"/>
    </source>
</evidence>
<dbReference type="GO" id="GO:0045597">
    <property type="term" value="P:positive regulation of cell differentiation"/>
    <property type="evidence" value="ECO:0007669"/>
    <property type="project" value="UniProtKB-ARBA"/>
</dbReference>
<feature type="domain" description="EGF-like" evidence="11">
    <location>
        <begin position="1380"/>
        <end position="1416"/>
    </location>
</feature>
<dbReference type="FunFam" id="2.10.25.10:FF:000012">
    <property type="entry name" value="Delta-like protein"/>
    <property type="match status" value="1"/>
</dbReference>
<dbReference type="FunFam" id="2.10.25.10:FF:000125">
    <property type="entry name" value="Neurogenic locus notch protein-like"/>
    <property type="match status" value="1"/>
</dbReference>
<feature type="domain" description="EGF-like" evidence="11">
    <location>
        <begin position="1345"/>
        <end position="1378"/>
    </location>
</feature>
<dbReference type="FunFam" id="2.10.25.10:FF:000122">
    <property type="entry name" value="Protein crumbs homolog 2"/>
    <property type="match status" value="1"/>
</dbReference>
<dbReference type="PROSITE" id="PS01187">
    <property type="entry name" value="EGF_CA"/>
    <property type="match status" value="4"/>
</dbReference>
<feature type="domain" description="EGF-like" evidence="11">
    <location>
        <begin position="1418"/>
        <end position="1453"/>
    </location>
</feature>
<dbReference type="InterPro" id="IPR001881">
    <property type="entry name" value="EGF-like_Ca-bd_dom"/>
</dbReference>
<keyword evidence="6 8" id="KW-1015">Disulfide bond</keyword>
<dbReference type="GO" id="GO:0009952">
    <property type="term" value="P:anterior/posterior pattern specification"/>
    <property type="evidence" value="ECO:0007669"/>
    <property type="project" value="UniProtKB-ARBA"/>
</dbReference>